<dbReference type="GO" id="GO:0005762">
    <property type="term" value="C:mitochondrial large ribosomal subunit"/>
    <property type="evidence" value="ECO:0007669"/>
    <property type="project" value="TreeGrafter"/>
</dbReference>
<evidence type="ECO:0000256" key="2">
    <source>
        <dbReference type="ARBA" id="ARBA00005557"/>
    </source>
</evidence>
<evidence type="ECO:0000256" key="5">
    <source>
        <dbReference type="ARBA" id="ARBA00023128"/>
    </source>
</evidence>
<dbReference type="Pfam" id="PF10780">
    <property type="entry name" value="MRP_L53"/>
    <property type="match status" value="1"/>
</dbReference>
<dbReference type="AlphaFoldDB" id="A0A8J4Q656"/>
<evidence type="ECO:0000256" key="8">
    <source>
        <dbReference type="ARBA" id="ARBA00042721"/>
    </source>
</evidence>
<dbReference type="PANTHER" id="PTHR33618">
    <property type="entry name" value="39S RIBOSOMAL PROTEIN L53, MITOCHONDRIAL"/>
    <property type="match status" value="1"/>
</dbReference>
<dbReference type="InterPro" id="IPR019716">
    <property type="entry name" value="Ribosomal_mL53"/>
</dbReference>
<protein>
    <recommendedName>
        <fullName evidence="7">Large ribosomal subunit protein mL53</fullName>
    </recommendedName>
    <alternativeName>
        <fullName evidence="8">39S ribosomal protein L53, mitochondrial</fullName>
    </alternativeName>
</protein>
<accession>A0A8J4Q656</accession>
<keyword evidence="3" id="KW-0809">Transit peptide</keyword>
<evidence type="ECO:0000256" key="1">
    <source>
        <dbReference type="ARBA" id="ARBA00004173"/>
    </source>
</evidence>
<dbReference type="Gene3D" id="3.40.30.10">
    <property type="entry name" value="Glutaredoxin"/>
    <property type="match status" value="1"/>
</dbReference>
<evidence type="ECO:0000256" key="9">
    <source>
        <dbReference type="SAM" id="MobiDB-lite"/>
    </source>
</evidence>
<dbReference type="EMBL" id="AJWJ01000133">
    <property type="protein sequence ID" value="KAF2074711.1"/>
    <property type="molecule type" value="Genomic_DNA"/>
</dbReference>
<dbReference type="InterPro" id="IPR052473">
    <property type="entry name" value="mtLSU_mL53"/>
</dbReference>
<comment type="subcellular location">
    <subcellularLocation>
        <location evidence="1">Mitochondrion</location>
    </subcellularLocation>
</comment>
<reference evidence="10" key="1">
    <citation type="submission" date="2020-01" db="EMBL/GenBank/DDBJ databases">
        <title>Development of genomics and gene disruption for Polysphondylium violaceum indicates a role for the polyketide synthase stlB in stalk morphogenesis.</title>
        <authorList>
            <person name="Narita B."/>
            <person name="Kawabe Y."/>
            <person name="Kin K."/>
            <person name="Saito T."/>
            <person name="Gibbs R."/>
            <person name="Kuspa A."/>
            <person name="Muzny D."/>
            <person name="Queller D."/>
            <person name="Richards S."/>
            <person name="Strassman J."/>
            <person name="Sucgang R."/>
            <person name="Worley K."/>
            <person name="Schaap P."/>
        </authorList>
    </citation>
    <scope>NUCLEOTIDE SEQUENCE</scope>
    <source>
        <strain evidence="10">QSvi11</strain>
    </source>
</reference>
<evidence type="ECO:0000256" key="4">
    <source>
        <dbReference type="ARBA" id="ARBA00022980"/>
    </source>
</evidence>
<keyword evidence="5" id="KW-0496">Mitochondrion</keyword>
<sequence>MSVNILATLQSLTFRFCTLGTNTKSLRSVIPLATNKRVVDNAPQCQVKYEFLQDPKEEPIIIVKYSDGQEQSIKTKNLHLDGIVDIIQSTKQAIRVEEIKKMHSPETTLQEILQPVTKKKDTGAKANKK</sequence>
<keyword evidence="6" id="KW-0687">Ribonucleoprotein</keyword>
<evidence type="ECO:0000256" key="7">
    <source>
        <dbReference type="ARBA" id="ARBA00035180"/>
    </source>
</evidence>
<keyword evidence="4" id="KW-0689">Ribosomal protein</keyword>
<dbReference type="Proteomes" id="UP000695562">
    <property type="component" value="Unassembled WGS sequence"/>
</dbReference>
<feature type="region of interest" description="Disordered" evidence="9">
    <location>
        <begin position="110"/>
        <end position="129"/>
    </location>
</feature>
<keyword evidence="11" id="KW-1185">Reference proteome</keyword>
<comment type="caution">
    <text evidence="10">The sequence shown here is derived from an EMBL/GenBank/DDBJ whole genome shotgun (WGS) entry which is preliminary data.</text>
</comment>
<evidence type="ECO:0000313" key="11">
    <source>
        <dbReference type="Proteomes" id="UP000695562"/>
    </source>
</evidence>
<gene>
    <name evidence="10" type="ORF">CYY_003987</name>
</gene>
<dbReference type="PANTHER" id="PTHR33618:SF1">
    <property type="entry name" value="LARGE RIBOSOMAL SUBUNIT PROTEIN ML53"/>
    <property type="match status" value="1"/>
</dbReference>
<evidence type="ECO:0000256" key="6">
    <source>
        <dbReference type="ARBA" id="ARBA00023274"/>
    </source>
</evidence>
<proteinExistence type="inferred from homology"/>
<dbReference type="OrthoDB" id="17627at2759"/>
<organism evidence="10 11">
    <name type="scientific">Polysphondylium violaceum</name>
    <dbReference type="NCBI Taxonomy" id="133409"/>
    <lineage>
        <taxon>Eukaryota</taxon>
        <taxon>Amoebozoa</taxon>
        <taxon>Evosea</taxon>
        <taxon>Eumycetozoa</taxon>
        <taxon>Dictyostelia</taxon>
        <taxon>Dictyosteliales</taxon>
        <taxon>Dictyosteliaceae</taxon>
        <taxon>Polysphondylium</taxon>
    </lineage>
</organism>
<evidence type="ECO:0000256" key="3">
    <source>
        <dbReference type="ARBA" id="ARBA00022946"/>
    </source>
</evidence>
<evidence type="ECO:0000313" key="10">
    <source>
        <dbReference type="EMBL" id="KAF2074711.1"/>
    </source>
</evidence>
<name>A0A8J4Q656_9MYCE</name>
<comment type="similarity">
    <text evidence="2">Belongs to the mitochondrion-specific ribosomal protein mL53 family.</text>
</comment>